<dbReference type="OrthoDB" id="1407586at2"/>
<dbReference type="HOGENOM" id="CLU_044590_4_2_11"/>
<dbReference type="InterPro" id="IPR006680">
    <property type="entry name" value="Amidohydro-rel"/>
</dbReference>
<dbReference type="eggNOG" id="COG2159">
    <property type="taxonomic scope" value="Bacteria"/>
</dbReference>
<dbReference type="RefSeq" id="WP_014376291.1">
    <property type="nucleotide sequence ID" value="NC_016943.1"/>
</dbReference>
<dbReference type="Pfam" id="PF04909">
    <property type="entry name" value="Amidohydro_2"/>
    <property type="match status" value="1"/>
</dbReference>
<dbReference type="AlphaFoldDB" id="H6RX00"/>
<dbReference type="EMBL" id="FO117623">
    <property type="protein sequence ID" value="CCG03408.1"/>
    <property type="molecule type" value="Genomic_DNA"/>
</dbReference>
<dbReference type="Gene3D" id="3.20.20.140">
    <property type="entry name" value="Metal-dependent hydrolases"/>
    <property type="match status" value="1"/>
</dbReference>
<feature type="domain" description="Amidohydrolase-related" evidence="2">
    <location>
        <begin position="12"/>
        <end position="289"/>
    </location>
</feature>
<keyword evidence="1" id="KW-0456">Lyase</keyword>
<dbReference type="PANTHER" id="PTHR21240">
    <property type="entry name" value="2-AMINO-3-CARBOXYLMUCONATE-6-SEMIALDEHYDE DECARBOXYLASE"/>
    <property type="match status" value="1"/>
</dbReference>
<evidence type="ECO:0000313" key="4">
    <source>
        <dbReference type="Proteomes" id="UP000007517"/>
    </source>
</evidence>
<accession>H6RX00</accession>
<dbReference type="CDD" id="cd01292">
    <property type="entry name" value="metallo-dependent_hydrolases"/>
    <property type="match status" value="1"/>
</dbReference>
<evidence type="ECO:0000313" key="3">
    <source>
        <dbReference type="EMBL" id="CCG03408.1"/>
    </source>
</evidence>
<reference evidence="4" key="2">
    <citation type="submission" date="2012-02" db="EMBL/GenBank/DDBJ databases">
        <title>Complete genome sequence of Blastococcus saxobsidens strain DD2.</title>
        <authorList>
            <person name="Genoscope."/>
        </authorList>
    </citation>
    <scope>NUCLEOTIDE SEQUENCE [LARGE SCALE GENOMIC DNA]</scope>
    <source>
        <strain evidence="4">DD2</strain>
    </source>
</reference>
<evidence type="ECO:0000259" key="2">
    <source>
        <dbReference type="Pfam" id="PF04909"/>
    </source>
</evidence>
<organism evidence="3 4">
    <name type="scientific">Blastococcus saxobsidens (strain DD2)</name>
    <dbReference type="NCBI Taxonomy" id="1146883"/>
    <lineage>
        <taxon>Bacteria</taxon>
        <taxon>Bacillati</taxon>
        <taxon>Actinomycetota</taxon>
        <taxon>Actinomycetes</taxon>
        <taxon>Geodermatophilales</taxon>
        <taxon>Geodermatophilaceae</taxon>
        <taxon>Blastococcus</taxon>
    </lineage>
</organism>
<dbReference type="STRING" id="1146883.BLASA_2530"/>
<gene>
    <name evidence="3" type="ordered locus">BLASA_2530</name>
</gene>
<dbReference type="PANTHER" id="PTHR21240:SF19">
    <property type="entry name" value="CATALYTIC_ HYDROLASE"/>
    <property type="match status" value="1"/>
</dbReference>
<dbReference type="InterPro" id="IPR032465">
    <property type="entry name" value="ACMSD"/>
</dbReference>
<protein>
    <submittedName>
        <fullName evidence="3">Putative Amidohydrolase</fullName>
    </submittedName>
</protein>
<dbReference type="SUPFAM" id="SSF51556">
    <property type="entry name" value="Metallo-dependent hydrolases"/>
    <property type="match status" value="1"/>
</dbReference>
<reference evidence="3 4" key="1">
    <citation type="journal article" date="2012" name="J. Bacteriol.">
        <title>Genome Sequence of Blastococcus saxobsidens DD2, a Stone-Inhabiting Bacterium.</title>
        <authorList>
            <person name="Chouaia B."/>
            <person name="Crotti E."/>
            <person name="Brusetti L."/>
            <person name="Daffonchio D."/>
            <person name="Essoussi I."/>
            <person name="Nouioui I."/>
            <person name="Sbissi I."/>
            <person name="Ghodhbane-Gtari F."/>
            <person name="Gtari M."/>
            <person name="Vacherie B."/>
            <person name="Barbe V."/>
            <person name="Medigue C."/>
            <person name="Gury J."/>
            <person name="Pujic P."/>
            <person name="Normand P."/>
        </authorList>
    </citation>
    <scope>NUCLEOTIDE SEQUENCE [LARGE SCALE GENOMIC DNA]</scope>
    <source>
        <strain evidence="3 4">DD2</strain>
    </source>
</reference>
<keyword evidence="4" id="KW-1185">Reference proteome</keyword>
<evidence type="ECO:0000256" key="1">
    <source>
        <dbReference type="ARBA" id="ARBA00023239"/>
    </source>
</evidence>
<name>H6RX00_BLASD</name>
<dbReference type="GO" id="GO:0016787">
    <property type="term" value="F:hydrolase activity"/>
    <property type="evidence" value="ECO:0007669"/>
    <property type="project" value="UniProtKB-KW"/>
</dbReference>
<dbReference type="InterPro" id="IPR032466">
    <property type="entry name" value="Metal_Hydrolase"/>
</dbReference>
<proteinExistence type="predicted"/>
<dbReference type="Proteomes" id="UP000007517">
    <property type="component" value="Chromosome"/>
</dbReference>
<sequence>MSTLNLDELVAIDVHVHVEQDLHGHKSMDDELLAAASKYFKGDPYHPTVPQIAEDYRAQRMAAVIFTVDSELATGHPTLSNEEIAEAAAQHADVLIPFGSIDPARGAAGVRAARRLVEEHGVRGFKFHPTIQAFEPNDRRHYPLWAELESLGVPALFHTGQTGIGSGLPGGRGFKLRYSDPMLLDDVAADFPGLTVIMAHPSVPWQDAAISVATHKANVYIDLSGWSPKYFPPQLVRAANTMLRTKVLFGSDYPLLRPDRWLRDFEQLEIKDEVRPLIMKENAVRALGLRGA</sequence>
<keyword evidence="3" id="KW-0378">Hydrolase</keyword>
<dbReference type="GO" id="GO:0016831">
    <property type="term" value="F:carboxy-lyase activity"/>
    <property type="evidence" value="ECO:0007669"/>
    <property type="project" value="InterPro"/>
</dbReference>
<dbReference type="KEGG" id="bsd:BLASA_2530"/>